<reference evidence="1" key="1">
    <citation type="submission" date="2023-04" db="EMBL/GenBank/DDBJ databases">
        <title>Draft Genome sequencing of Naganishia species isolated from polar environments using Oxford Nanopore Technology.</title>
        <authorList>
            <person name="Leo P."/>
            <person name="Venkateswaran K."/>
        </authorList>
    </citation>
    <scope>NUCLEOTIDE SEQUENCE</scope>
    <source>
        <strain evidence="1">MNA-CCFEE 5425</strain>
    </source>
</reference>
<organism evidence="1 2">
    <name type="scientific">Naganishia vaughanmartiniae</name>
    <dbReference type="NCBI Taxonomy" id="1424756"/>
    <lineage>
        <taxon>Eukaryota</taxon>
        <taxon>Fungi</taxon>
        <taxon>Dikarya</taxon>
        <taxon>Basidiomycota</taxon>
        <taxon>Agaricomycotina</taxon>
        <taxon>Tremellomycetes</taxon>
        <taxon>Filobasidiales</taxon>
        <taxon>Filobasidiaceae</taxon>
        <taxon>Naganishia</taxon>
    </lineage>
</organism>
<gene>
    <name evidence="1" type="ORF">QFC22_005368</name>
</gene>
<name>A0ACC2WUP4_9TREE</name>
<protein>
    <submittedName>
        <fullName evidence="1">Uncharacterized protein</fullName>
    </submittedName>
</protein>
<evidence type="ECO:0000313" key="1">
    <source>
        <dbReference type="EMBL" id="KAJ9115040.1"/>
    </source>
</evidence>
<dbReference type="EMBL" id="JASBWU010000017">
    <property type="protein sequence ID" value="KAJ9115040.1"/>
    <property type="molecule type" value="Genomic_DNA"/>
</dbReference>
<keyword evidence="2" id="KW-1185">Reference proteome</keyword>
<comment type="caution">
    <text evidence="1">The sequence shown here is derived from an EMBL/GenBank/DDBJ whole genome shotgun (WGS) entry which is preliminary data.</text>
</comment>
<dbReference type="Proteomes" id="UP001243375">
    <property type="component" value="Unassembled WGS sequence"/>
</dbReference>
<evidence type="ECO:0000313" key="2">
    <source>
        <dbReference type="Proteomes" id="UP001243375"/>
    </source>
</evidence>
<accession>A0ACC2WUP4</accession>
<proteinExistence type="predicted"/>
<sequence length="546" mass="60605">MAQPPLPSTSQTSQASAAPATALIPNPTYLAITESIAFYTYRQQNSLLTLLSLPPVSWESLVPRPTVSLEEVERHVQGVRKFCGVREDGVVIQPGQGKEGKVVDIEEEGRRVIKSLKEEEEATGTAAIIVELDGKPFKLVLPQLDELSKDQRTALALHARHTRIIDALRAYLKGLEVFIPPPSPIVAAHHPAPTPTIAPPLPAIPTHLRLRTIARLLPRFIGAAIKVEIGLWMITRSLPSSDWRYWMFVAGAVGWLVWECHGMYSAERGRMRVAREREVRERERQARAAAEAIGREGVVQHVPGVPMPADQANLQQRQRPAMPRHRTRNNNSNRPNPLPLVGLAYERRLLRLFYLPPSQTPINNQTDRRIPSTDLNLPLAPPDPSLLWTYLVIPVYMLLLSLWPDGDTARKRAIRERETHMRLLSLKLTEAAEADARARASAATKEEENGSPPSSLSALPTTNNDKSQSTQPGPEPQPTPTPTRTAATAIIPRNLSSQSERYWRRVLARGETIDWDEERAAQERVLRAAGRGGAGQGEEEGGMGFL</sequence>